<proteinExistence type="predicted"/>
<dbReference type="OrthoDB" id="4158831at2759"/>
<dbReference type="VEuPathDB" id="FungiDB:PV07_00611"/>
<accession>A0A0D2B822</accession>
<dbReference type="InterPro" id="IPR036770">
    <property type="entry name" value="Ankyrin_rpt-contain_sf"/>
</dbReference>
<dbReference type="Pfam" id="PF14420">
    <property type="entry name" value="Clr5"/>
    <property type="match status" value="1"/>
</dbReference>
<keyword evidence="4" id="KW-1185">Reference proteome</keyword>
<dbReference type="HOGENOM" id="CLU_320030_0_0_1"/>
<dbReference type="Gene3D" id="1.25.40.20">
    <property type="entry name" value="Ankyrin repeat-containing domain"/>
    <property type="match status" value="2"/>
</dbReference>
<name>A0A0D2B822_9EURO</name>
<organism evidence="3 4">
    <name type="scientific">Cladophialophora immunda</name>
    <dbReference type="NCBI Taxonomy" id="569365"/>
    <lineage>
        <taxon>Eukaryota</taxon>
        <taxon>Fungi</taxon>
        <taxon>Dikarya</taxon>
        <taxon>Ascomycota</taxon>
        <taxon>Pezizomycotina</taxon>
        <taxon>Eurotiomycetes</taxon>
        <taxon>Chaetothyriomycetidae</taxon>
        <taxon>Chaetothyriales</taxon>
        <taxon>Herpotrichiellaceae</taxon>
        <taxon>Cladophialophora</taxon>
    </lineage>
</organism>
<dbReference type="GeneID" id="27339805"/>
<dbReference type="RefSeq" id="XP_016254003.1">
    <property type="nucleotide sequence ID" value="XM_016387075.1"/>
</dbReference>
<evidence type="ECO:0000259" key="2">
    <source>
        <dbReference type="Pfam" id="PF14420"/>
    </source>
</evidence>
<dbReference type="EMBL" id="KN847040">
    <property type="protein sequence ID" value="KIW33787.1"/>
    <property type="molecule type" value="Genomic_DNA"/>
</dbReference>
<dbReference type="Proteomes" id="UP000054466">
    <property type="component" value="Unassembled WGS sequence"/>
</dbReference>
<dbReference type="InterPro" id="IPR025676">
    <property type="entry name" value="Clr5_dom"/>
</dbReference>
<gene>
    <name evidence="3" type="ORF">PV07_00611</name>
</gene>
<sequence length="907" mass="102068">MDHLSDVVSQPMDLFPTRTYEVRLGSLDAHKAALRMCLQQLDQLLFLSTGLCKSFVAGFHTWCFSTHSYPFIIQSFPQRESAFVDMSLQNGKAKTTRQPRGRSRRISDDEYGQYREKIQRLYLEERMSREEIIYILADQDEFLLSPKQLKHILQKWGVRKNIKSSKRDDIQRQSRHQNMEVLIEPASYHSFEPTTGTNESALQRPKIHAPPPGFNVPVLDNQWQHVSYNHKDICAHGITIAQTIDNSQTMLGDYSCLGTANKSQGLSSQMFGTQVLDTEPRTLTNSTTSDSRSQVSYSTAFTSHAGAMGAPIPSDATSIQSPLHSVSCSASRPDLPANSLGKGRVLGGRPCSYRGPSSSLYIEGATSSWPMISQRSQRPWQPANSTVNRSSALSHGYSAEVNPVGIVRLILNLNSVCTEFLDHRNQWQLPRSYSNFQSSQLAMLCHMLTSGWYQVAMNQLLHHYLHASAHLMRQNNAVTMTQDIESTCFAPCSILQAPESRANGLNELNRESHKWIRWSGIAARESEESDTIIFQREVLPICPRKAGDNASAHRIRITHLPRTRTRALGISLTLQSSFDSRHHSGLCTGLRTFNVISEDSDVVVCIKQNNLAGLQQLLSLGRASLFDVCPDGSSLLWYAMGCQHLEIFRLLLDVGASIENVFQCHDIFSTLAVFLGIYHRIGTRRREAIVSMIKLACARYNNILPSIERAMLCISMWGVIKTTEDARVLTDIVGCLKNAFDLEYRIDCGQTQLLFTSLLTNSFALRVLIANGANTQATDEYGRGALHSALYPHSFIVLPNSCDISEFPCDTFHQCTCPSLPQAHDRHYALYISENFQMDVSRLEPTLLVLLNAQCDPNMRDHYGLTPSDYARRNAGIWEIWHTALQETGYAYDEESGYCYKTYLEFI</sequence>
<dbReference type="STRING" id="569365.A0A0D2B822"/>
<evidence type="ECO:0000256" key="1">
    <source>
        <dbReference type="SAM" id="MobiDB-lite"/>
    </source>
</evidence>
<dbReference type="SUPFAM" id="SSF48403">
    <property type="entry name" value="Ankyrin repeat"/>
    <property type="match status" value="1"/>
</dbReference>
<protein>
    <recommendedName>
        <fullName evidence="2">Clr5 domain-containing protein</fullName>
    </recommendedName>
</protein>
<feature type="region of interest" description="Disordered" evidence="1">
    <location>
        <begin position="325"/>
        <end position="348"/>
    </location>
</feature>
<evidence type="ECO:0000313" key="3">
    <source>
        <dbReference type="EMBL" id="KIW33787.1"/>
    </source>
</evidence>
<evidence type="ECO:0000313" key="4">
    <source>
        <dbReference type="Proteomes" id="UP000054466"/>
    </source>
</evidence>
<reference evidence="3 4" key="1">
    <citation type="submission" date="2015-01" db="EMBL/GenBank/DDBJ databases">
        <title>The Genome Sequence of Cladophialophora immunda CBS83496.</title>
        <authorList>
            <consortium name="The Broad Institute Genomics Platform"/>
            <person name="Cuomo C."/>
            <person name="de Hoog S."/>
            <person name="Gorbushina A."/>
            <person name="Stielow B."/>
            <person name="Teixiera M."/>
            <person name="Abouelleil A."/>
            <person name="Chapman S.B."/>
            <person name="Priest M."/>
            <person name="Young S.K."/>
            <person name="Wortman J."/>
            <person name="Nusbaum C."/>
            <person name="Birren B."/>
        </authorList>
    </citation>
    <scope>NUCLEOTIDE SEQUENCE [LARGE SCALE GENOMIC DNA]</scope>
    <source>
        <strain evidence="3 4">CBS 83496</strain>
    </source>
</reference>
<feature type="domain" description="Clr5" evidence="2">
    <location>
        <begin position="112"/>
        <end position="160"/>
    </location>
</feature>
<dbReference type="AlphaFoldDB" id="A0A0D2B822"/>